<feature type="transmembrane region" description="Helical" evidence="1">
    <location>
        <begin position="61"/>
        <end position="82"/>
    </location>
</feature>
<dbReference type="OrthoDB" id="3501153at2759"/>
<dbReference type="Proteomes" id="UP000240883">
    <property type="component" value="Unassembled WGS sequence"/>
</dbReference>
<dbReference type="PANTHER" id="PTHR35896">
    <property type="entry name" value="IG-LIKE DOMAIN-CONTAINING PROTEIN"/>
    <property type="match status" value="1"/>
</dbReference>
<dbReference type="STRING" id="1448308.A0A2T2N398"/>
<dbReference type="EMBL" id="KZ678152">
    <property type="protein sequence ID" value="PSN59925.1"/>
    <property type="molecule type" value="Genomic_DNA"/>
</dbReference>
<name>A0A2T2N398_CORCC</name>
<reference evidence="2 3" key="1">
    <citation type="journal article" date="2018" name="Front. Microbiol.">
        <title>Genome-Wide Analysis of Corynespora cassiicola Leaf Fall Disease Putative Effectors.</title>
        <authorList>
            <person name="Lopez D."/>
            <person name="Ribeiro S."/>
            <person name="Label P."/>
            <person name="Fumanal B."/>
            <person name="Venisse J.S."/>
            <person name="Kohler A."/>
            <person name="de Oliveira R.R."/>
            <person name="Labutti K."/>
            <person name="Lipzen A."/>
            <person name="Lail K."/>
            <person name="Bauer D."/>
            <person name="Ohm R.A."/>
            <person name="Barry K.W."/>
            <person name="Spatafora J."/>
            <person name="Grigoriev I.V."/>
            <person name="Martin F.M."/>
            <person name="Pujade-Renaud V."/>
        </authorList>
    </citation>
    <scope>NUCLEOTIDE SEQUENCE [LARGE SCALE GENOMIC DNA]</scope>
    <source>
        <strain evidence="2 3">Philippines</strain>
    </source>
</reference>
<keyword evidence="1" id="KW-0472">Membrane</keyword>
<dbReference type="PANTHER" id="PTHR35896:SF3">
    <property type="entry name" value="MAJOR FACILITATOR SUPERFAMILY TRANSPORTER"/>
    <property type="match status" value="1"/>
</dbReference>
<protein>
    <submittedName>
        <fullName evidence="2">Uncharacterized protein</fullName>
    </submittedName>
</protein>
<proteinExistence type="predicted"/>
<accession>A0A2T2N398</accession>
<keyword evidence="1" id="KW-1133">Transmembrane helix</keyword>
<keyword evidence="1" id="KW-0812">Transmembrane</keyword>
<evidence type="ECO:0000313" key="2">
    <source>
        <dbReference type="EMBL" id="PSN59925.1"/>
    </source>
</evidence>
<keyword evidence="3" id="KW-1185">Reference proteome</keyword>
<dbReference type="InterPro" id="IPR053008">
    <property type="entry name" value="Phomopsin_biosynth_assoc"/>
</dbReference>
<organism evidence="2 3">
    <name type="scientific">Corynespora cassiicola Philippines</name>
    <dbReference type="NCBI Taxonomy" id="1448308"/>
    <lineage>
        <taxon>Eukaryota</taxon>
        <taxon>Fungi</taxon>
        <taxon>Dikarya</taxon>
        <taxon>Ascomycota</taxon>
        <taxon>Pezizomycotina</taxon>
        <taxon>Dothideomycetes</taxon>
        <taxon>Pleosporomycetidae</taxon>
        <taxon>Pleosporales</taxon>
        <taxon>Corynesporascaceae</taxon>
        <taxon>Corynespora</taxon>
    </lineage>
</organism>
<evidence type="ECO:0000256" key="1">
    <source>
        <dbReference type="SAM" id="Phobius"/>
    </source>
</evidence>
<evidence type="ECO:0000313" key="3">
    <source>
        <dbReference type="Proteomes" id="UP000240883"/>
    </source>
</evidence>
<dbReference type="AlphaFoldDB" id="A0A2T2N398"/>
<gene>
    <name evidence="2" type="ORF">BS50DRAFT_626462</name>
</gene>
<sequence>MFAKRTARATIWRLRQYYGKGETEGKEAQESGQLLGKENITNDIHPRTSTPTKPPYSVRNLLLVTVANAVIFFAGMLFQYLIGAPASPRLHILHCGNSTAEARALGCSFDPLAQAWVPEPCLDYATIEYYMSMGTWQPFDDEGSHPINFEAMSERVRPAPPYLSAPVDHAVHCAFWMKRLIQFKDNWEQFGELYTTNPHMDHCFDVVLKSIVGGPSADKDPNIYKWSKNWVELSTCTVSAD</sequence>